<dbReference type="Pfam" id="PF17820">
    <property type="entry name" value="PDZ_6"/>
    <property type="match status" value="1"/>
</dbReference>
<comment type="caution">
    <text evidence="5">The sequence shown here is derived from an EMBL/GenBank/DDBJ whole genome shotgun (WGS) entry which is preliminary data.</text>
</comment>
<evidence type="ECO:0008006" key="7">
    <source>
        <dbReference type="Google" id="ProtNLM"/>
    </source>
</evidence>
<dbReference type="Proteomes" id="UP000288405">
    <property type="component" value="Unassembled WGS sequence"/>
</dbReference>
<feature type="domain" description="Peptidase S41 N-terminal" evidence="4">
    <location>
        <begin position="41"/>
        <end position="88"/>
    </location>
</feature>
<gene>
    <name evidence="5" type="ORF">CWE11_08360</name>
</gene>
<accession>A0A432WEP3</accession>
<protein>
    <recommendedName>
        <fullName evidence="7">Carboxyl-terminal protease</fullName>
    </recommendedName>
</protein>
<dbReference type="AlphaFoldDB" id="A0A432WEP3"/>
<keyword evidence="1" id="KW-0732">Signal</keyword>
<evidence type="ECO:0000256" key="1">
    <source>
        <dbReference type="SAM" id="SignalP"/>
    </source>
</evidence>
<reference evidence="5 6" key="1">
    <citation type="journal article" date="2011" name="Front. Microbiol.">
        <title>Genomic signatures of strain selection and enhancement in Bacillus atrophaeus var. globigii, a historical biowarfare simulant.</title>
        <authorList>
            <person name="Gibbons H.S."/>
            <person name="Broomall S.M."/>
            <person name="McNew L.A."/>
            <person name="Daligault H."/>
            <person name="Chapman C."/>
            <person name="Bruce D."/>
            <person name="Karavis M."/>
            <person name="Krepps M."/>
            <person name="McGregor P.A."/>
            <person name="Hong C."/>
            <person name="Park K.H."/>
            <person name="Akmal A."/>
            <person name="Feldman A."/>
            <person name="Lin J.S."/>
            <person name="Chang W.E."/>
            <person name="Higgs B.W."/>
            <person name="Demirev P."/>
            <person name="Lindquist J."/>
            <person name="Liem A."/>
            <person name="Fochler E."/>
            <person name="Read T.D."/>
            <person name="Tapia R."/>
            <person name="Johnson S."/>
            <person name="Bishop-Lilly K.A."/>
            <person name="Detter C."/>
            <person name="Han C."/>
            <person name="Sozhamannan S."/>
            <person name="Rosenzweig C.N."/>
            <person name="Skowronski E.W."/>
        </authorList>
    </citation>
    <scope>NUCLEOTIDE SEQUENCE [LARGE SCALE GENOMIC DNA]</scope>
    <source>
        <strain evidence="5 6">GYP-17</strain>
    </source>
</reference>
<proteinExistence type="predicted"/>
<dbReference type="PANTHER" id="PTHR32060:SF30">
    <property type="entry name" value="CARBOXY-TERMINAL PROCESSING PROTEASE CTPA"/>
    <property type="match status" value="1"/>
</dbReference>
<feature type="domain" description="PDZ" evidence="3">
    <location>
        <begin position="122"/>
        <end position="150"/>
    </location>
</feature>
<dbReference type="InterPro" id="IPR029045">
    <property type="entry name" value="ClpP/crotonase-like_dom_sf"/>
</dbReference>
<evidence type="ECO:0000259" key="2">
    <source>
        <dbReference type="Pfam" id="PF03572"/>
    </source>
</evidence>
<dbReference type="GO" id="GO:0008236">
    <property type="term" value="F:serine-type peptidase activity"/>
    <property type="evidence" value="ECO:0007669"/>
    <property type="project" value="InterPro"/>
</dbReference>
<sequence length="450" mass="49792">MFKKLLVLSSIPLLLSACGGSESAFTGQPPLLGNGQCSVTAQNQQLKDFMEERYLWNTDIPSNVNPASFNSIYAMLDALRAPQDNFSFILTEQEYLDRFVNAVFFGFGFGRRDNVAEGVIEVRYVYANSPAENAGLNRGDRITAVQGTPMSEWFQRISAGTATWETVFGPNQEGVERQIEWVEPDGTERSSTVRKREVETNTVMATERFDINGRDVGYFVFDSFIERSEVDLNNAFDQLIGVDDLIIDLRYNSGGLVRVANQLASQAAWDNVQNEIFVTFQYNANFASQDVLFSLGPGIERLNLNRVYVLTTPQSCSSSELVINSLDPYIDVVTIGAPTCGKPVGQQPRQICDKIVYAITFQTVNGIGFGDFFDGLPVTCAAPDTIVGDWGDPNDPLLSGAFYYIQNGQCPAQLSDQVDAQVFADGDVSRIPTRLPLTQDPLLTKFETQH</sequence>
<name>A0A432WEP3_9GAMM</name>
<organism evidence="5 6">
    <name type="scientific">Aliidiomarina sanyensis</name>
    <dbReference type="NCBI Taxonomy" id="1249555"/>
    <lineage>
        <taxon>Bacteria</taxon>
        <taxon>Pseudomonadati</taxon>
        <taxon>Pseudomonadota</taxon>
        <taxon>Gammaproteobacteria</taxon>
        <taxon>Alteromonadales</taxon>
        <taxon>Idiomarinaceae</taxon>
        <taxon>Aliidiomarina</taxon>
    </lineage>
</organism>
<dbReference type="RefSeq" id="WP_126777168.1">
    <property type="nucleotide sequence ID" value="NZ_PIPM01000008.1"/>
</dbReference>
<dbReference type="Pfam" id="PF18294">
    <property type="entry name" value="Pept_S41_N"/>
    <property type="match status" value="1"/>
</dbReference>
<evidence type="ECO:0000259" key="4">
    <source>
        <dbReference type="Pfam" id="PF18294"/>
    </source>
</evidence>
<dbReference type="Gene3D" id="2.30.42.10">
    <property type="match status" value="1"/>
</dbReference>
<evidence type="ECO:0000313" key="5">
    <source>
        <dbReference type="EMBL" id="RUO31349.1"/>
    </source>
</evidence>
<dbReference type="PROSITE" id="PS51257">
    <property type="entry name" value="PROKAR_LIPOPROTEIN"/>
    <property type="match status" value="1"/>
</dbReference>
<dbReference type="PANTHER" id="PTHR32060">
    <property type="entry name" value="TAIL-SPECIFIC PROTEASE"/>
    <property type="match status" value="1"/>
</dbReference>
<keyword evidence="6" id="KW-1185">Reference proteome</keyword>
<dbReference type="InterPro" id="IPR041613">
    <property type="entry name" value="Pept_S41_N"/>
</dbReference>
<dbReference type="Gene3D" id="3.30.750.170">
    <property type="match status" value="1"/>
</dbReference>
<feature type="chain" id="PRO_5019568911" description="Carboxyl-terminal protease" evidence="1">
    <location>
        <begin position="25"/>
        <end position="450"/>
    </location>
</feature>
<dbReference type="Pfam" id="PF03572">
    <property type="entry name" value="Peptidase_S41"/>
    <property type="match status" value="1"/>
</dbReference>
<dbReference type="GO" id="GO:0007165">
    <property type="term" value="P:signal transduction"/>
    <property type="evidence" value="ECO:0007669"/>
    <property type="project" value="TreeGrafter"/>
</dbReference>
<evidence type="ECO:0000259" key="3">
    <source>
        <dbReference type="Pfam" id="PF17820"/>
    </source>
</evidence>
<dbReference type="GO" id="GO:0006508">
    <property type="term" value="P:proteolysis"/>
    <property type="evidence" value="ECO:0007669"/>
    <property type="project" value="InterPro"/>
</dbReference>
<dbReference type="GO" id="GO:0004175">
    <property type="term" value="F:endopeptidase activity"/>
    <property type="evidence" value="ECO:0007669"/>
    <property type="project" value="TreeGrafter"/>
</dbReference>
<dbReference type="CDD" id="cd07561">
    <property type="entry name" value="Peptidase_S41_CPP_like"/>
    <property type="match status" value="1"/>
</dbReference>
<feature type="signal peptide" evidence="1">
    <location>
        <begin position="1"/>
        <end position="24"/>
    </location>
</feature>
<evidence type="ECO:0000313" key="6">
    <source>
        <dbReference type="Proteomes" id="UP000288405"/>
    </source>
</evidence>
<dbReference type="EMBL" id="PIPM01000008">
    <property type="protein sequence ID" value="RUO31349.1"/>
    <property type="molecule type" value="Genomic_DNA"/>
</dbReference>
<dbReference type="OrthoDB" id="7168509at2"/>
<dbReference type="SUPFAM" id="SSF52096">
    <property type="entry name" value="ClpP/crotonase"/>
    <property type="match status" value="1"/>
</dbReference>
<dbReference type="InterPro" id="IPR005151">
    <property type="entry name" value="Tail-specific_protease"/>
</dbReference>
<dbReference type="InterPro" id="IPR041489">
    <property type="entry name" value="PDZ_6"/>
</dbReference>
<feature type="domain" description="Tail specific protease" evidence="2">
    <location>
        <begin position="215"/>
        <end position="362"/>
    </location>
</feature>
<dbReference type="InterPro" id="IPR036034">
    <property type="entry name" value="PDZ_sf"/>
</dbReference>
<dbReference type="SUPFAM" id="SSF50156">
    <property type="entry name" value="PDZ domain-like"/>
    <property type="match status" value="1"/>
</dbReference>
<dbReference type="GO" id="GO:0030288">
    <property type="term" value="C:outer membrane-bounded periplasmic space"/>
    <property type="evidence" value="ECO:0007669"/>
    <property type="project" value="TreeGrafter"/>
</dbReference>
<dbReference type="Gene3D" id="3.90.226.10">
    <property type="entry name" value="2-enoyl-CoA Hydratase, Chain A, domain 1"/>
    <property type="match status" value="1"/>
</dbReference>